<dbReference type="SUPFAM" id="SSF56349">
    <property type="entry name" value="DNA breaking-rejoining enzymes"/>
    <property type="match status" value="1"/>
</dbReference>
<dbReference type="Gene3D" id="1.10.150.130">
    <property type="match status" value="1"/>
</dbReference>
<dbReference type="Gene3D" id="1.10.443.10">
    <property type="entry name" value="Intergrase catalytic core"/>
    <property type="match status" value="1"/>
</dbReference>
<dbReference type="InterPro" id="IPR011010">
    <property type="entry name" value="DNA_brk_join_enz"/>
</dbReference>
<feature type="coiled-coil region" evidence="6">
    <location>
        <begin position="314"/>
        <end position="341"/>
    </location>
</feature>
<keyword evidence="6" id="KW-0175">Coiled coil</keyword>
<dbReference type="CDD" id="cd01189">
    <property type="entry name" value="INT_ICEBs1_C_like"/>
    <property type="match status" value="1"/>
</dbReference>
<reference evidence="8 9" key="1">
    <citation type="submission" date="2018-08" db="EMBL/GenBank/DDBJ databases">
        <title>A genome reference for cultivated species of the human gut microbiota.</title>
        <authorList>
            <person name="Zou Y."/>
            <person name="Xue W."/>
            <person name="Luo G."/>
        </authorList>
    </citation>
    <scope>NUCLEOTIDE SEQUENCE [LARGE SCALE GENOMIC DNA]</scope>
    <source>
        <strain evidence="8 9">AF36-7BH</strain>
    </source>
</reference>
<evidence type="ECO:0000313" key="8">
    <source>
        <dbReference type="EMBL" id="RHL71012.1"/>
    </source>
</evidence>
<keyword evidence="3" id="KW-0229">DNA integration</keyword>
<dbReference type="AlphaFoldDB" id="A0A415MDW6"/>
<dbReference type="PROSITE" id="PS51898">
    <property type="entry name" value="TYR_RECOMBINASE"/>
    <property type="match status" value="1"/>
</dbReference>
<dbReference type="GO" id="GO:0015074">
    <property type="term" value="P:DNA integration"/>
    <property type="evidence" value="ECO:0007669"/>
    <property type="project" value="UniProtKB-KW"/>
</dbReference>
<dbReference type="InterPro" id="IPR013762">
    <property type="entry name" value="Integrase-like_cat_sf"/>
</dbReference>
<keyword evidence="5" id="KW-0233">DNA recombination</keyword>
<comment type="similarity">
    <text evidence="2">Belongs to the 'phage' integrase family.</text>
</comment>
<dbReference type="Proteomes" id="UP000285201">
    <property type="component" value="Unassembled WGS sequence"/>
</dbReference>
<dbReference type="GO" id="GO:0003677">
    <property type="term" value="F:DNA binding"/>
    <property type="evidence" value="ECO:0007669"/>
    <property type="project" value="UniProtKB-KW"/>
</dbReference>
<dbReference type="InterPro" id="IPR010998">
    <property type="entry name" value="Integrase_recombinase_N"/>
</dbReference>
<evidence type="ECO:0000313" key="9">
    <source>
        <dbReference type="Proteomes" id="UP000285201"/>
    </source>
</evidence>
<evidence type="ECO:0000256" key="1">
    <source>
        <dbReference type="ARBA" id="ARBA00003283"/>
    </source>
</evidence>
<evidence type="ECO:0000256" key="5">
    <source>
        <dbReference type="ARBA" id="ARBA00023172"/>
    </source>
</evidence>
<feature type="domain" description="Tyr recombinase" evidence="7">
    <location>
        <begin position="188"/>
        <end position="393"/>
    </location>
</feature>
<gene>
    <name evidence="8" type="ORF">DW007_02395</name>
</gene>
<dbReference type="RefSeq" id="WP_118370362.1">
    <property type="nucleotide sequence ID" value="NZ_QROY01000002.1"/>
</dbReference>
<evidence type="ECO:0000256" key="4">
    <source>
        <dbReference type="ARBA" id="ARBA00023125"/>
    </source>
</evidence>
<dbReference type="Pfam" id="PF14659">
    <property type="entry name" value="Phage_int_SAM_3"/>
    <property type="match status" value="1"/>
</dbReference>
<organism evidence="8 9">
    <name type="scientific">Lachnospira eligens</name>
    <dbReference type="NCBI Taxonomy" id="39485"/>
    <lineage>
        <taxon>Bacteria</taxon>
        <taxon>Bacillati</taxon>
        <taxon>Bacillota</taxon>
        <taxon>Clostridia</taxon>
        <taxon>Lachnospirales</taxon>
        <taxon>Lachnospiraceae</taxon>
        <taxon>Lachnospira</taxon>
    </lineage>
</organism>
<dbReference type="PANTHER" id="PTHR30629:SF2">
    <property type="entry name" value="PROPHAGE INTEGRASE INTS-RELATED"/>
    <property type="match status" value="1"/>
</dbReference>
<accession>A0A415MDW6</accession>
<evidence type="ECO:0000256" key="6">
    <source>
        <dbReference type="SAM" id="Coils"/>
    </source>
</evidence>
<comment type="caution">
    <text evidence="8">The sequence shown here is derived from an EMBL/GenBank/DDBJ whole genome shotgun (WGS) entry which is preliminary data.</text>
</comment>
<evidence type="ECO:0000256" key="3">
    <source>
        <dbReference type="ARBA" id="ARBA00022908"/>
    </source>
</evidence>
<comment type="function">
    <text evidence="1">Site-specific tyrosine recombinase, which acts by catalyzing the cutting and rejoining of the recombining DNA molecules.</text>
</comment>
<dbReference type="InterPro" id="IPR002104">
    <property type="entry name" value="Integrase_catalytic"/>
</dbReference>
<protein>
    <submittedName>
        <fullName evidence="8">Site-specific integrase</fullName>
    </submittedName>
</protein>
<proteinExistence type="inferred from homology"/>
<keyword evidence="4" id="KW-0238">DNA-binding</keyword>
<dbReference type="EMBL" id="QROY01000002">
    <property type="protein sequence ID" value="RHL71012.1"/>
    <property type="molecule type" value="Genomic_DNA"/>
</dbReference>
<dbReference type="GO" id="GO:0006310">
    <property type="term" value="P:DNA recombination"/>
    <property type="evidence" value="ECO:0007669"/>
    <property type="project" value="UniProtKB-KW"/>
</dbReference>
<dbReference type="InterPro" id="IPR050808">
    <property type="entry name" value="Phage_Integrase"/>
</dbReference>
<sequence length="398" mass="46080">MIIINSINISATINNMNIMQRKDDRFEAKITINGIRKSFYGNTKVEVKNKVKSYLQKINNGFKETKKIKLNDYVEYWLSNYKFGTIEGSSYTRLYSVYQHQIKPYIGNKYICDITSQDIDVFIKEFANPPLKSGKKPLALSGLKKIIQLLNPCFETAIKEKIIFNNPCSDIKLPTESYLIVKTKEQFSLTDKQLEQFKKEAVSKYKTIDEYKGRDFLVLIIMLNLGLRTGEVLALTWDDFNFKNNIVKINKTIQTKVALDSQCKKQSLALKNSTKTVAGERYLKLNENTLHYIQELKQYDIRNNINSDYFCCCKNNTRQCARNLQRSLDRLTRNIKSDEHITLHTLRHTFGSTLLRNGVGIEVVSKLLGHANITITYNKYIHVIKEQEAIAMNMVKVC</sequence>
<name>A0A415MDW6_9FIRM</name>
<dbReference type="Pfam" id="PF00589">
    <property type="entry name" value="Phage_integrase"/>
    <property type="match status" value="1"/>
</dbReference>
<evidence type="ECO:0000259" key="7">
    <source>
        <dbReference type="PROSITE" id="PS51898"/>
    </source>
</evidence>
<dbReference type="InterPro" id="IPR004107">
    <property type="entry name" value="Integrase_SAM-like_N"/>
</dbReference>
<dbReference type="PANTHER" id="PTHR30629">
    <property type="entry name" value="PROPHAGE INTEGRASE"/>
    <property type="match status" value="1"/>
</dbReference>
<evidence type="ECO:0000256" key="2">
    <source>
        <dbReference type="ARBA" id="ARBA00008857"/>
    </source>
</evidence>